<accession>A0A3R6E355</accession>
<sequence length="168" mass="18713">MKSNIGIQIILSIVLTMCSININAQTVGYTYRPLAAEGCNMKYSVAKQDTAYYIIATVKSDRLNFLKESTMLLKTFDGEVIKLYGSQIGSGSETAGIVSGNIVLPVTEISSTAQFKISPQQFELLKKGVAKIRLSTIPIEHERTFAKDKIGKKLYQFFLKQKNKDNDF</sequence>
<gene>
    <name evidence="1" type="ORF">DW250_11295</name>
</gene>
<dbReference type="EMBL" id="QRIN01000050">
    <property type="protein sequence ID" value="RHG64196.1"/>
    <property type="molecule type" value="Genomic_DNA"/>
</dbReference>
<evidence type="ECO:0000313" key="2">
    <source>
        <dbReference type="Proteomes" id="UP000286501"/>
    </source>
</evidence>
<proteinExistence type="predicted"/>
<organism evidence="1 2">
    <name type="scientific">Segatella copri</name>
    <dbReference type="NCBI Taxonomy" id="165179"/>
    <lineage>
        <taxon>Bacteria</taxon>
        <taxon>Pseudomonadati</taxon>
        <taxon>Bacteroidota</taxon>
        <taxon>Bacteroidia</taxon>
        <taxon>Bacteroidales</taxon>
        <taxon>Prevotellaceae</taxon>
        <taxon>Segatella</taxon>
    </lineage>
</organism>
<protein>
    <submittedName>
        <fullName evidence="1">Uncharacterized protein</fullName>
    </submittedName>
</protein>
<dbReference type="RefSeq" id="WP_118201265.1">
    <property type="nucleotide sequence ID" value="NZ_JBALKA010000033.1"/>
</dbReference>
<name>A0A3R6E355_9BACT</name>
<dbReference type="AlphaFoldDB" id="A0A3R6E355"/>
<reference evidence="1 2" key="1">
    <citation type="submission" date="2018-08" db="EMBL/GenBank/DDBJ databases">
        <title>A genome reference for cultivated species of the human gut microbiota.</title>
        <authorList>
            <person name="Zou Y."/>
            <person name="Xue W."/>
            <person name="Luo G."/>
        </authorList>
    </citation>
    <scope>NUCLEOTIDE SEQUENCE [LARGE SCALE GENOMIC DNA]</scope>
    <source>
        <strain evidence="1 2">AM22-1</strain>
    </source>
</reference>
<evidence type="ECO:0000313" key="1">
    <source>
        <dbReference type="EMBL" id="RHG64196.1"/>
    </source>
</evidence>
<comment type="caution">
    <text evidence="1">The sequence shown here is derived from an EMBL/GenBank/DDBJ whole genome shotgun (WGS) entry which is preliminary data.</text>
</comment>
<dbReference type="Proteomes" id="UP000286501">
    <property type="component" value="Unassembled WGS sequence"/>
</dbReference>